<comment type="caution">
    <text evidence="7">The sequence shown here is derived from an EMBL/GenBank/DDBJ whole genome shotgun (WGS) entry which is preliminary data.</text>
</comment>
<dbReference type="GO" id="GO:0016020">
    <property type="term" value="C:membrane"/>
    <property type="evidence" value="ECO:0007669"/>
    <property type="project" value="UniProtKB-SubCell"/>
</dbReference>
<gene>
    <name evidence="7" type="ORF">CR201_G0051056</name>
</gene>
<evidence type="ECO:0000256" key="1">
    <source>
        <dbReference type="ARBA" id="ARBA00004370"/>
    </source>
</evidence>
<evidence type="ECO:0000256" key="4">
    <source>
        <dbReference type="ARBA" id="ARBA00023288"/>
    </source>
</evidence>
<organism evidence="7">
    <name type="scientific">Pongo abelii</name>
    <name type="common">Sumatran orangutan</name>
    <name type="synonym">Pongo pygmaeus abelii</name>
    <dbReference type="NCBI Taxonomy" id="9601"/>
    <lineage>
        <taxon>Eukaryota</taxon>
        <taxon>Metazoa</taxon>
        <taxon>Chordata</taxon>
        <taxon>Craniata</taxon>
        <taxon>Vertebrata</taxon>
        <taxon>Euteleostomi</taxon>
        <taxon>Mammalia</taxon>
        <taxon>Eutheria</taxon>
        <taxon>Euarchontoglires</taxon>
        <taxon>Primates</taxon>
        <taxon>Haplorrhini</taxon>
        <taxon>Catarrhini</taxon>
        <taxon>Hominidae</taxon>
        <taxon>Pongo</taxon>
    </lineage>
</organism>
<reference evidence="7" key="1">
    <citation type="submission" date="2017-12" db="EMBL/GenBank/DDBJ databases">
        <title>High-resolution comparative analysis of great ape genomes.</title>
        <authorList>
            <person name="Pollen A."/>
            <person name="Hastie A."/>
            <person name="Hormozdiari F."/>
            <person name="Dougherty M."/>
            <person name="Liu R."/>
            <person name="Chaisson M."/>
            <person name="Hoppe E."/>
            <person name="Hill C."/>
            <person name="Pang A."/>
            <person name="Hillier L."/>
            <person name="Baker C."/>
            <person name="Armstrong J."/>
            <person name="Shendure J."/>
            <person name="Paten B."/>
            <person name="Wilson R."/>
            <person name="Chao H."/>
            <person name="Schneider V."/>
            <person name="Ventura M."/>
            <person name="Kronenberg Z."/>
            <person name="Murali S."/>
            <person name="Gordon D."/>
            <person name="Cantsilieris S."/>
            <person name="Munson K."/>
            <person name="Nelson B."/>
            <person name="Raja A."/>
            <person name="Underwood J."/>
            <person name="Diekhans M."/>
            <person name="Fiddes I."/>
            <person name="Haussler D."/>
            <person name="Eichler E."/>
        </authorList>
    </citation>
    <scope>NUCLEOTIDE SEQUENCE [LARGE SCALE GENOMIC DNA]</scope>
    <source>
        <strain evidence="7">Susie</strain>
    </source>
</reference>
<keyword evidence="4 5" id="KW-0449">Lipoprotein</keyword>
<evidence type="ECO:0000313" key="7">
    <source>
        <dbReference type="EMBL" id="PNJ07655.1"/>
    </source>
</evidence>
<dbReference type="InterPro" id="IPR029071">
    <property type="entry name" value="Ubiquitin-like_domsf"/>
</dbReference>
<comment type="subcellular location">
    <subcellularLocation>
        <location evidence="1">Membrane</location>
    </subcellularLocation>
</comment>
<evidence type="ECO:0000256" key="3">
    <source>
        <dbReference type="ARBA" id="ARBA00023136"/>
    </source>
</evidence>
<dbReference type="SUPFAM" id="SSF54236">
    <property type="entry name" value="Ubiquitin-like"/>
    <property type="match status" value="1"/>
</dbReference>
<dbReference type="GO" id="GO:0031625">
    <property type="term" value="F:ubiquitin protein ligase binding"/>
    <property type="evidence" value="ECO:0007669"/>
    <property type="project" value="UniProtKB-ARBA"/>
</dbReference>
<dbReference type="PANTHER" id="PTHR10969">
    <property type="entry name" value="MICROTUBULE-ASSOCIATED PROTEINS 1A/1B LIGHT CHAIN 3-RELATED"/>
    <property type="match status" value="1"/>
</dbReference>
<name>A0A2J8RGK9_PONAB</name>
<sequence length="136" mass="15984">MKFQYKEDHPFEYRKKEGEKIRKKYPDRVPAPGLVWGQPASPVLNSDHLVIVEKAPKARVPDLDKRKYLVPSDLTVGQFYFLIRKRIHLRPEDALFFFVNNTIPPTSATMGQLYEDNHEEDYFLYVAYSDESVYGK</sequence>
<dbReference type="EMBL" id="NDHI03003696">
    <property type="protein sequence ID" value="PNJ07655.1"/>
    <property type="molecule type" value="Genomic_DNA"/>
</dbReference>
<feature type="lipid moiety-binding region" description="Phosphatidylserine amidated glycine; alternate" evidence="5">
    <location>
        <position position="135"/>
    </location>
</feature>
<dbReference type="STRING" id="9601.ENSPPYP00000007689"/>
<dbReference type="Pfam" id="PF02991">
    <property type="entry name" value="ATG8"/>
    <property type="match status" value="1"/>
</dbReference>
<evidence type="ECO:0000256" key="6">
    <source>
        <dbReference type="RuleBase" id="RU004384"/>
    </source>
</evidence>
<dbReference type="FunFam" id="3.10.20.90:FF:000172">
    <property type="entry name" value="Gamma-aminobutyric acid receptor-associated protein-like 1"/>
    <property type="match status" value="1"/>
</dbReference>
<evidence type="ECO:0000256" key="2">
    <source>
        <dbReference type="ARBA" id="ARBA00007293"/>
    </source>
</evidence>
<dbReference type="GO" id="GO:0006914">
    <property type="term" value="P:autophagy"/>
    <property type="evidence" value="ECO:0007669"/>
    <property type="project" value="UniProtKB-KW"/>
</dbReference>
<dbReference type="AlphaFoldDB" id="A0A2J8RGK9"/>
<dbReference type="CDD" id="cd16127">
    <property type="entry name" value="Ubl_ATG8_GABARAP_like"/>
    <property type="match status" value="1"/>
</dbReference>
<accession>A0A2J8RGK9</accession>
<keyword evidence="6" id="KW-0072">Autophagy</keyword>
<dbReference type="GO" id="GO:0005543">
    <property type="term" value="F:phospholipid binding"/>
    <property type="evidence" value="ECO:0007669"/>
    <property type="project" value="UniProtKB-ARBA"/>
</dbReference>
<keyword evidence="3" id="KW-0472">Membrane</keyword>
<dbReference type="InterPro" id="IPR004241">
    <property type="entry name" value="Atg8-like"/>
</dbReference>
<proteinExistence type="inferred from homology"/>
<comment type="similarity">
    <text evidence="2 6">Belongs to the ATG8 family.</text>
</comment>
<evidence type="ECO:0000256" key="5">
    <source>
        <dbReference type="PIRSR" id="PIRSR604241-50"/>
    </source>
</evidence>
<dbReference type="Gene3D" id="3.10.20.90">
    <property type="entry name" value="Phosphatidylinositol 3-kinase Catalytic Subunit, Chain A, domain 1"/>
    <property type="match status" value="1"/>
</dbReference>
<protein>
    <submittedName>
        <fullName evidence="7">GABARAPL1 isoform 2</fullName>
    </submittedName>
</protein>